<evidence type="ECO:0000256" key="5">
    <source>
        <dbReference type="ARBA" id="ARBA00022833"/>
    </source>
</evidence>
<evidence type="ECO:0000256" key="7">
    <source>
        <dbReference type="ARBA" id="ARBA00023239"/>
    </source>
</evidence>
<evidence type="ECO:0000256" key="4">
    <source>
        <dbReference type="ARBA" id="ARBA00022741"/>
    </source>
</evidence>
<dbReference type="HAMAP" id="MF_00110">
    <property type="entry name" value="DHQ_synthase"/>
    <property type="match status" value="1"/>
</dbReference>
<reference evidence="13" key="2">
    <citation type="journal article" date="2021" name="PeerJ">
        <title>Extensive microbial diversity within the chicken gut microbiome revealed by metagenomics and culture.</title>
        <authorList>
            <person name="Gilroy R."/>
            <person name="Ravi A."/>
            <person name="Getino M."/>
            <person name="Pursley I."/>
            <person name="Horton D.L."/>
            <person name="Alikhan N.F."/>
            <person name="Baker D."/>
            <person name="Gharbi K."/>
            <person name="Hall N."/>
            <person name="Watson M."/>
            <person name="Adriaenssens E.M."/>
            <person name="Foster-Nyarko E."/>
            <person name="Jarju S."/>
            <person name="Secka A."/>
            <person name="Antonio M."/>
            <person name="Oren A."/>
            <person name="Chaudhuri R.R."/>
            <person name="La Ragione R."/>
            <person name="Hildebrand F."/>
            <person name="Pallen M.J."/>
        </authorList>
    </citation>
    <scope>NUCLEOTIDE SEQUENCE</scope>
    <source>
        <strain evidence="13">ChiBcec6-7307</strain>
    </source>
</reference>
<comment type="function">
    <text evidence="9">Catalyzes the conversion of 3-deoxy-D-arabino-heptulosonate 7-phosphate (DAHP) to dehydroquinate (DHQ).</text>
</comment>
<comment type="pathway">
    <text evidence="9">Metabolic intermediate biosynthesis; chorismate biosynthesis; chorismate from D-erythrose 4-phosphate and phosphoenolpyruvate: step 2/7.</text>
</comment>
<dbReference type="InterPro" id="IPR050071">
    <property type="entry name" value="Dehydroquinate_synthase"/>
</dbReference>
<feature type="domain" description="3-dehydroquinate synthase N-terminal" evidence="11">
    <location>
        <begin position="80"/>
        <end position="192"/>
    </location>
</feature>
<gene>
    <name evidence="9 13" type="primary">aroB</name>
    <name evidence="13" type="ORF">IAC80_02590</name>
</gene>
<dbReference type="GO" id="GO:0005737">
    <property type="term" value="C:cytoplasm"/>
    <property type="evidence" value="ECO:0007669"/>
    <property type="project" value="UniProtKB-SubCell"/>
</dbReference>
<dbReference type="PANTHER" id="PTHR43622:SF1">
    <property type="entry name" value="3-DEHYDROQUINATE SYNTHASE"/>
    <property type="match status" value="1"/>
</dbReference>
<evidence type="ECO:0000313" key="13">
    <source>
        <dbReference type="EMBL" id="HIV22808.1"/>
    </source>
</evidence>
<dbReference type="PIRSF" id="PIRSF001455">
    <property type="entry name" value="DHQ_synth"/>
    <property type="match status" value="1"/>
</dbReference>
<reference evidence="13" key="1">
    <citation type="submission" date="2020-10" db="EMBL/GenBank/DDBJ databases">
        <authorList>
            <person name="Gilroy R."/>
        </authorList>
    </citation>
    <scope>NUCLEOTIDE SEQUENCE</scope>
    <source>
        <strain evidence="13">ChiBcec6-7307</strain>
    </source>
</reference>
<dbReference type="GO" id="GO:0003856">
    <property type="term" value="F:3-dehydroquinate synthase activity"/>
    <property type="evidence" value="ECO:0007669"/>
    <property type="project" value="UniProtKB-UniRule"/>
</dbReference>
<accession>A0A9D1NZJ0</accession>
<evidence type="ECO:0000256" key="6">
    <source>
        <dbReference type="ARBA" id="ARBA00023027"/>
    </source>
</evidence>
<keyword evidence="5 9" id="KW-0862">Zinc</keyword>
<dbReference type="FunFam" id="3.40.50.1970:FF:000007">
    <property type="entry name" value="Pentafunctional AROM polypeptide"/>
    <property type="match status" value="1"/>
</dbReference>
<dbReference type="PANTHER" id="PTHR43622">
    <property type="entry name" value="3-DEHYDROQUINATE SYNTHASE"/>
    <property type="match status" value="1"/>
</dbReference>
<dbReference type="Pfam" id="PF01761">
    <property type="entry name" value="DHQ_synthase"/>
    <property type="match status" value="1"/>
</dbReference>
<comment type="catalytic activity">
    <reaction evidence="9">
        <text>7-phospho-2-dehydro-3-deoxy-D-arabino-heptonate = 3-dehydroquinate + phosphate</text>
        <dbReference type="Rhea" id="RHEA:21968"/>
        <dbReference type="ChEBI" id="CHEBI:32364"/>
        <dbReference type="ChEBI" id="CHEBI:43474"/>
        <dbReference type="ChEBI" id="CHEBI:58394"/>
        <dbReference type="EC" id="4.2.3.4"/>
    </reaction>
</comment>
<evidence type="ECO:0000256" key="3">
    <source>
        <dbReference type="ARBA" id="ARBA00022723"/>
    </source>
</evidence>
<keyword evidence="7 9" id="KW-0456">Lyase</keyword>
<dbReference type="InterPro" id="IPR016037">
    <property type="entry name" value="DHQ_synth_AroB"/>
</dbReference>
<keyword evidence="3 9" id="KW-0479">Metal-binding</keyword>
<dbReference type="GO" id="GO:0046872">
    <property type="term" value="F:metal ion binding"/>
    <property type="evidence" value="ECO:0007669"/>
    <property type="project" value="UniProtKB-KW"/>
</dbReference>
<evidence type="ECO:0000259" key="11">
    <source>
        <dbReference type="Pfam" id="PF01761"/>
    </source>
</evidence>
<evidence type="ECO:0000259" key="12">
    <source>
        <dbReference type="Pfam" id="PF24621"/>
    </source>
</evidence>
<feature type="binding site" evidence="9">
    <location>
        <position position="260"/>
    </location>
    <ligand>
        <name>Zn(2+)</name>
        <dbReference type="ChEBI" id="CHEBI:29105"/>
    </ligand>
</feature>
<keyword evidence="9" id="KW-0028">Amino-acid biosynthesis</keyword>
<comment type="cofactor">
    <cofactor evidence="2">
        <name>Zn(2+)</name>
        <dbReference type="ChEBI" id="CHEBI:29105"/>
    </cofactor>
</comment>
<protein>
    <recommendedName>
        <fullName evidence="9 10">3-dehydroquinate synthase</fullName>
        <shortName evidence="9">DHQS</shortName>
        <ecNumber evidence="9 10">4.2.3.4</ecNumber>
    </recommendedName>
</protein>
<comment type="subcellular location">
    <subcellularLocation>
        <location evidence="9">Cytoplasm</location>
    </subcellularLocation>
</comment>
<feature type="binding site" evidence="9">
    <location>
        <begin position="118"/>
        <end position="122"/>
    </location>
    <ligand>
        <name>NAD(+)</name>
        <dbReference type="ChEBI" id="CHEBI:57540"/>
    </ligand>
</feature>
<keyword evidence="9" id="KW-0963">Cytoplasm</keyword>
<dbReference type="Gene3D" id="1.20.1090.10">
    <property type="entry name" value="Dehydroquinate synthase-like - alpha domain"/>
    <property type="match status" value="1"/>
</dbReference>
<keyword evidence="8 9" id="KW-0170">Cobalt</keyword>
<evidence type="ECO:0000256" key="8">
    <source>
        <dbReference type="ARBA" id="ARBA00023285"/>
    </source>
</evidence>
<evidence type="ECO:0000313" key="14">
    <source>
        <dbReference type="Proteomes" id="UP000886889"/>
    </source>
</evidence>
<dbReference type="EMBL" id="DVOS01000029">
    <property type="protein sequence ID" value="HIV22808.1"/>
    <property type="molecule type" value="Genomic_DNA"/>
</dbReference>
<dbReference type="InterPro" id="IPR056179">
    <property type="entry name" value="DHQS_C"/>
</dbReference>
<dbReference type="CDD" id="cd08195">
    <property type="entry name" value="DHQS"/>
    <property type="match status" value="1"/>
</dbReference>
<dbReference type="SUPFAM" id="SSF56796">
    <property type="entry name" value="Dehydroquinate synthase-like"/>
    <property type="match status" value="1"/>
</dbReference>
<organism evidence="13 14">
    <name type="scientific">Candidatus Merdiplasma excrementigallinarum</name>
    <dbReference type="NCBI Taxonomy" id="2840864"/>
    <lineage>
        <taxon>Bacteria</taxon>
        <taxon>Bacillati</taxon>
        <taxon>Bacillota</taxon>
        <taxon>Clostridia</taxon>
        <taxon>Lachnospirales</taxon>
        <taxon>Lachnospiraceae</taxon>
        <taxon>Lachnospiraceae incertae sedis</taxon>
        <taxon>Candidatus Merdiplasma</taxon>
    </lineage>
</organism>
<dbReference type="Gene3D" id="3.40.50.1970">
    <property type="match status" value="1"/>
</dbReference>
<dbReference type="Proteomes" id="UP000886889">
    <property type="component" value="Unassembled WGS sequence"/>
</dbReference>
<keyword evidence="6 9" id="KW-0520">NAD</keyword>
<comment type="caution">
    <text evidence="9">Lacks conserved residue(s) required for the propagation of feature annotation.</text>
</comment>
<evidence type="ECO:0000256" key="10">
    <source>
        <dbReference type="NCBIfam" id="TIGR01357"/>
    </source>
</evidence>
<dbReference type="InterPro" id="IPR030960">
    <property type="entry name" value="DHQS/DOIS_N"/>
</dbReference>
<feature type="binding site" evidence="9">
    <location>
        <position position="164"/>
    </location>
    <ligand>
        <name>NAD(+)</name>
        <dbReference type="ChEBI" id="CHEBI:57540"/>
    </ligand>
</feature>
<proteinExistence type="inferred from homology"/>
<dbReference type="EC" id="4.2.3.4" evidence="9 10"/>
<evidence type="ECO:0000256" key="2">
    <source>
        <dbReference type="ARBA" id="ARBA00001947"/>
    </source>
</evidence>
<comment type="caution">
    <text evidence="13">The sequence shown here is derived from an EMBL/GenBank/DDBJ whole genome shotgun (WGS) entry which is preliminary data.</text>
</comment>
<feature type="binding site" evidence="9">
    <location>
        <position position="197"/>
    </location>
    <ligand>
        <name>Zn(2+)</name>
        <dbReference type="ChEBI" id="CHEBI:29105"/>
    </ligand>
</feature>
<dbReference type="GO" id="GO:0009073">
    <property type="term" value="P:aromatic amino acid family biosynthetic process"/>
    <property type="evidence" value="ECO:0007669"/>
    <property type="project" value="UniProtKB-KW"/>
</dbReference>
<feature type="binding site" evidence="9">
    <location>
        <position position="276"/>
    </location>
    <ligand>
        <name>Zn(2+)</name>
        <dbReference type="ChEBI" id="CHEBI:29105"/>
    </ligand>
</feature>
<feature type="binding site" evidence="9">
    <location>
        <begin position="142"/>
        <end position="143"/>
    </location>
    <ligand>
        <name>NAD(+)</name>
        <dbReference type="ChEBI" id="CHEBI:57540"/>
    </ligand>
</feature>
<comment type="similarity">
    <text evidence="9">Belongs to the sugar phosphate cyclases superfamily. Dehydroquinate synthase family.</text>
</comment>
<dbReference type="Pfam" id="PF24621">
    <property type="entry name" value="DHQS_C"/>
    <property type="match status" value="1"/>
</dbReference>
<dbReference type="AlphaFoldDB" id="A0A9D1NZJ0"/>
<feature type="domain" description="3-dehydroquinate synthase C-terminal" evidence="12">
    <location>
        <begin position="194"/>
        <end position="336"/>
    </location>
</feature>
<keyword evidence="9" id="KW-0057">Aromatic amino acid biosynthesis</keyword>
<dbReference type="GO" id="GO:0000166">
    <property type="term" value="F:nucleotide binding"/>
    <property type="evidence" value="ECO:0007669"/>
    <property type="project" value="UniProtKB-KW"/>
</dbReference>
<keyword evidence="4 9" id="KW-0547">Nucleotide-binding</keyword>
<dbReference type="GO" id="GO:0009423">
    <property type="term" value="P:chorismate biosynthetic process"/>
    <property type="evidence" value="ECO:0007669"/>
    <property type="project" value="UniProtKB-UniRule"/>
</dbReference>
<comment type="cofactor">
    <cofactor evidence="9">
        <name>Co(2+)</name>
        <dbReference type="ChEBI" id="CHEBI:48828"/>
    </cofactor>
    <cofactor evidence="9">
        <name>Zn(2+)</name>
        <dbReference type="ChEBI" id="CHEBI:29105"/>
    </cofactor>
    <text evidence="9">Binds 1 divalent metal cation per subunit. Can use either Co(2+) or Zn(2+).</text>
</comment>
<sequence length="376" mass="41745">MWTEDTVNTAGEICLPVKAGDQPAYPIWLEESFENLPKRMAQLDIQKRRLCLVTDSNIMTLYGREVEELLRPHCRDISVCVIPAGEAHKNLGEIQKIYEHLIQHSLDRQDILVALGGGVTGDMTGYAAATYLRGIRFVQIPTTLLAQVDSSIGGKTGVDFEQYKNMVGAFHQPSLVYMNLSVLKTLSAEQFSCGMGEILKHGLIRSASYFDWVLCHREKILQRSLPELVHMVEESCKIKRQVVEADPTEKGERALLNFGHTVGHAIEKLKNFSMLHGQCVALGCLAAARISQARGFLSDKEVEQIRSACQAFGLPVSLNGLNARDILSVTRHDKKMASGQIRFILLRSVGEAFIDDTVTDQEMLAAIDSLSETQNC</sequence>
<evidence type="ECO:0000256" key="1">
    <source>
        <dbReference type="ARBA" id="ARBA00001911"/>
    </source>
</evidence>
<comment type="cofactor">
    <cofactor evidence="1 9">
        <name>NAD(+)</name>
        <dbReference type="ChEBI" id="CHEBI:57540"/>
    </cofactor>
</comment>
<dbReference type="NCBIfam" id="TIGR01357">
    <property type="entry name" value="aroB"/>
    <property type="match status" value="1"/>
</dbReference>
<evidence type="ECO:0000256" key="9">
    <source>
        <dbReference type="HAMAP-Rule" id="MF_00110"/>
    </source>
</evidence>
<name>A0A9D1NZJ0_9FIRM</name>
<feature type="binding site" evidence="9">
    <location>
        <position position="155"/>
    </location>
    <ligand>
        <name>NAD(+)</name>
        <dbReference type="ChEBI" id="CHEBI:57540"/>
    </ligand>
</feature>
<dbReference type="InterPro" id="IPR030963">
    <property type="entry name" value="DHQ_synth_fam"/>
</dbReference>
<dbReference type="GO" id="GO:0008652">
    <property type="term" value="P:amino acid biosynthetic process"/>
    <property type="evidence" value="ECO:0007669"/>
    <property type="project" value="UniProtKB-KW"/>
</dbReference>